<dbReference type="Proteomes" id="UP000039865">
    <property type="component" value="Unassembled WGS sequence"/>
</dbReference>
<evidence type="ECO:0000256" key="1">
    <source>
        <dbReference type="SAM" id="Coils"/>
    </source>
</evidence>
<accession>A0A078ATP4</accession>
<gene>
    <name evidence="3" type="primary">Contig13641.g14546</name>
    <name evidence="3" type="ORF">STYLEM_13657</name>
</gene>
<evidence type="ECO:0000313" key="4">
    <source>
        <dbReference type="Proteomes" id="UP000039865"/>
    </source>
</evidence>
<proteinExistence type="predicted"/>
<organism evidence="3 4">
    <name type="scientific">Stylonychia lemnae</name>
    <name type="common">Ciliate</name>
    <dbReference type="NCBI Taxonomy" id="5949"/>
    <lineage>
        <taxon>Eukaryota</taxon>
        <taxon>Sar</taxon>
        <taxon>Alveolata</taxon>
        <taxon>Ciliophora</taxon>
        <taxon>Intramacronucleata</taxon>
        <taxon>Spirotrichea</taxon>
        <taxon>Stichotrichia</taxon>
        <taxon>Sporadotrichida</taxon>
        <taxon>Oxytrichidae</taxon>
        <taxon>Stylonychinae</taxon>
        <taxon>Stylonychia</taxon>
    </lineage>
</organism>
<reference evidence="3 4" key="1">
    <citation type="submission" date="2014-06" db="EMBL/GenBank/DDBJ databases">
        <authorList>
            <person name="Swart Estienne"/>
        </authorList>
    </citation>
    <scope>NUCLEOTIDE SEQUENCE [LARGE SCALE GENOMIC DNA]</scope>
    <source>
        <strain evidence="3 4">130c</strain>
    </source>
</reference>
<keyword evidence="1" id="KW-0175">Coiled coil</keyword>
<name>A0A078ATP4_STYLE</name>
<sequence length="368" mass="43019">MSISPYQQSQIYLTLSENKRTLARVAQPKINSYNLRTKDSSRLDDLVSDEILDQQMSTDMINNINKKKSSSIQIPRLKLGNKSQSIQDQKESVYMTECDNAYQSKLVLPYKNNEVILKPLNKDEKTEEQVRVRDKNFETVVNDLNKISYDAESAIQKAYDSLSYMKADKQSMNTNDRLFQKGILFRSKIKHINNQIDEVLSKRIASTILENQAQDNKFDMSKFLNSPKEARKRKITNDFMNSDDLFNSGAITSQRNSQKQKRKVSEYIDEYMTSENKNDKKSLYSLTKKELEKAQKKIKQLSQNENSQVQQKKKVRKVQVKTEINQVYIVDQIKEEDFSRNHKQMYLNNKKNLPPSNIPSQQNPYSYI</sequence>
<dbReference type="AlphaFoldDB" id="A0A078ATP4"/>
<evidence type="ECO:0000256" key="2">
    <source>
        <dbReference type="SAM" id="MobiDB-lite"/>
    </source>
</evidence>
<feature type="coiled-coil region" evidence="1">
    <location>
        <begin position="284"/>
        <end position="311"/>
    </location>
</feature>
<dbReference type="EMBL" id="CCKQ01012960">
    <property type="protein sequence ID" value="CDW84592.1"/>
    <property type="molecule type" value="Genomic_DNA"/>
</dbReference>
<dbReference type="InParanoid" id="A0A078ATP4"/>
<evidence type="ECO:0000313" key="3">
    <source>
        <dbReference type="EMBL" id="CDW84592.1"/>
    </source>
</evidence>
<protein>
    <submittedName>
        <fullName evidence="3">Uncharacterized protein</fullName>
    </submittedName>
</protein>
<feature type="region of interest" description="Disordered" evidence="2">
    <location>
        <begin position="347"/>
        <end position="368"/>
    </location>
</feature>
<keyword evidence="4" id="KW-1185">Reference proteome</keyword>